<dbReference type="STRING" id="294935.ATN88_10080"/>
<feature type="transmembrane region" description="Helical" evidence="1">
    <location>
        <begin position="110"/>
        <end position="130"/>
    </location>
</feature>
<keyword evidence="1" id="KW-1133">Transmembrane helix</keyword>
<reference evidence="2 3" key="1">
    <citation type="submission" date="2015-11" db="EMBL/GenBank/DDBJ databases">
        <title>Genomic Taxonomy of the Vibrionaceae.</title>
        <authorList>
            <person name="Gomez-Gil B."/>
            <person name="Enciso-Ibarra J."/>
        </authorList>
    </citation>
    <scope>NUCLEOTIDE SEQUENCE [LARGE SCALE GENOMIC DNA]</scope>
    <source>
        <strain evidence="2 3">CAIM 912</strain>
    </source>
</reference>
<keyword evidence="1" id="KW-0812">Transmembrane</keyword>
<feature type="transmembrane region" description="Helical" evidence="1">
    <location>
        <begin position="66"/>
        <end position="90"/>
    </location>
</feature>
<gene>
    <name evidence="2" type="ORF">ATN88_10080</name>
</gene>
<evidence type="ECO:0000313" key="3">
    <source>
        <dbReference type="Proteomes" id="UP000070529"/>
    </source>
</evidence>
<keyword evidence="3" id="KW-1185">Reference proteome</keyword>
<protein>
    <submittedName>
        <fullName evidence="2">Uncharacterized protein</fullName>
    </submittedName>
</protein>
<evidence type="ECO:0000256" key="1">
    <source>
        <dbReference type="SAM" id="Phobius"/>
    </source>
</evidence>
<accession>A0A135IAM5</accession>
<proteinExistence type="predicted"/>
<keyword evidence="1" id="KW-0472">Membrane</keyword>
<dbReference type="EMBL" id="LNTY01000025">
    <property type="protein sequence ID" value="KXF82448.1"/>
    <property type="molecule type" value="Genomic_DNA"/>
</dbReference>
<dbReference type="Proteomes" id="UP000070529">
    <property type="component" value="Unassembled WGS sequence"/>
</dbReference>
<evidence type="ECO:0000313" key="2">
    <source>
        <dbReference type="EMBL" id="KXF82448.1"/>
    </source>
</evidence>
<name>A0A135IAM5_9GAMM</name>
<sequence>MTLHDFPFFAGQVTDKTFGSSLVISPVPVHTNIPPLDTHDILVKKTDSYIEVGGAGGMIFQTQQMWVMFLMTLWLPLYLLWGNGGVMGFIDAIYREQKIDGVWIDVLDPMLTFAGIAVFFYLCWVGGSFFTKSIATPEKC</sequence>
<dbReference type="AlphaFoldDB" id="A0A135IAM5"/>
<dbReference type="RefSeq" id="WP_067414047.1">
    <property type="nucleotide sequence ID" value="NZ_LNTY01000025.1"/>
</dbReference>
<comment type="caution">
    <text evidence="2">The sequence shown here is derived from an EMBL/GenBank/DDBJ whole genome shotgun (WGS) entry which is preliminary data.</text>
</comment>
<organism evidence="2 3">
    <name type="scientific">Enterovibrio coralii</name>
    <dbReference type="NCBI Taxonomy" id="294935"/>
    <lineage>
        <taxon>Bacteria</taxon>
        <taxon>Pseudomonadati</taxon>
        <taxon>Pseudomonadota</taxon>
        <taxon>Gammaproteobacteria</taxon>
        <taxon>Vibrionales</taxon>
        <taxon>Vibrionaceae</taxon>
        <taxon>Enterovibrio</taxon>
    </lineage>
</organism>